<evidence type="ECO:0000256" key="2">
    <source>
        <dbReference type="ARBA" id="ARBA00022801"/>
    </source>
</evidence>
<sequence length="286" mass="29743">MSTAPSAEAARPRRRLRWAALAAVLLLAAWSFGIEPRWVAQRQVEVHLPGWQRPPLRVAVAGDWHLGRGGVMTPGHARAIVDAINAAAPDLVLLAGDFVAGDGDPARGALAPEAIAAALGRLRAPLGVHAVLGNHDWYHDGPAVAAALRQRGIVVLENQARAVDAGLWVAGIGDHSTGHSQPALALAAVPPGAQLLVLMHDPASLLDMNAVPGLAVAAHTHGGQVALPGIGALIVPGAAPRSWAYGWIEHAGMHAWVTSGLGTSVLPLRFNRRPEWVLFTIDGALG</sequence>
<dbReference type="PANTHER" id="PTHR31302:SF31">
    <property type="entry name" value="PHOSPHODIESTERASE YAEI"/>
    <property type="match status" value="1"/>
</dbReference>
<comment type="caution">
    <text evidence="4">The sequence shown here is derived from an EMBL/GenBank/DDBJ whole genome shotgun (WGS) entry which is preliminary data.</text>
</comment>
<dbReference type="GO" id="GO:0009245">
    <property type="term" value="P:lipid A biosynthetic process"/>
    <property type="evidence" value="ECO:0007669"/>
    <property type="project" value="TreeGrafter"/>
</dbReference>
<dbReference type="Pfam" id="PF00149">
    <property type="entry name" value="Metallophos"/>
    <property type="match status" value="1"/>
</dbReference>
<dbReference type="Gene3D" id="3.60.21.10">
    <property type="match status" value="1"/>
</dbReference>
<reference evidence="4 5" key="1">
    <citation type="submission" date="2019-12" db="EMBL/GenBank/DDBJ databases">
        <authorList>
            <person name="Huq M.A."/>
        </authorList>
    </citation>
    <scope>NUCLEOTIDE SEQUENCE [LARGE SCALE GENOMIC DNA]</scope>
    <source>
        <strain evidence="4 5">MAH-25</strain>
    </source>
</reference>
<dbReference type="PANTHER" id="PTHR31302">
    <property type="entry name" value="TRANSMEMBRANE PROTEIN WITH METALLOPHOSPHOESTERASE DOMAIN-RELATED"/>
    <property type="match status" value="1"/>
</dbReference>
<evidence type="ECO:0000313" key="4">
    <source>
        <dbReference type="EMBL" id="MVQ32733.1"/>
    </source>
</evidence>
<dbReference type="Proteomes" id="UP000469385">
    <property type="component" value="Unassembled WGS sequence"/>
</dbReference>
<dbReference type="GO" id="GO:0008758">
    <property type="term" value="F:UDP-2,3-diacylglucosamine hydrolase activity"/>
    <property type="evidence" value="ECO:0007669"/>
    <property type="project" value="TreeGrafter"/>
</dbReference>
<dbReference type="EMBL" id="WSEL01000009">
    <property type="protein sequence ID" value="MVQ32733.1"/>
    <property type="molecule type" value="Genomic_DNA"/>
</dbReference>
<dbReference type="AlphaFoldDB" id="A0A6N8J397"/>
<name>A0A6N8J397_9BURK</name>
<keyword evidence="2" id="KW-0378">Hydrolase</keyword>
<feature type="domain" description="Calcineurin-like phosphoesterase" evidence="3">
    <location>
        <begin position="56"/>
        <end position="141"/>
    </location>
</feature>
<dbReference type="InterPro" id="IPR004843">
    <property type="entry name" value="Calcineurin-like_PHP"/>
</dbReference>
<accession>A0A6N8J397</accession>
<evidence type="ECO:0000256" key="1">
    <source>
        <dbReference type="ARBA" id="ARBA00022723"/>
    </source>
</evidence>
<dbReference type="InterPro" id="IPR029052">
    <property type="entry name" value="Metallo-depent_PP-like"/>
</dbReference>
<gene>
    <name evidence="4" type="ORF">GON04_24970</name>
</gene>
<evidence type="ECO:0000259" key="3">
    <source>
        <dbReference type="Pfam" id="PF00149"/>
    </source>
</evidence>
<keyword evidence="5" id="KW-1185">Reference proteome</keyword>
<dbReference type="RefSeq" id="WP_157400660.1">
    <property type="nucleotide sequence ID" value="NZ_WSEL01000009.1"/>
</dbReference>
<evidence type="ECO:0000313" key="5">
    <source>
        <dbReference type="Proteomes" id="UP000469385"/>
    </source>
</evidence>
<organism evidence="4 5">
    <name type="scientific">Ramlibacter pinisoli</name>
    <dbReference type="NCBI Taxonomy" id="2682844"/>
    <lineage>
        <taxon>Bacteria</taxon>
        <taxon>Pseudomonadati</taxon>
        <taxon>Pseudomonadota</taxon>
        <taxon>Betaproteobacteria</taxon>
        <taxon>Burkholderiales</taxon>
        <taxon>Comamonadaceae</taxon>
        <taxon>Ramlibacter</taxon>
    </lineage>
</organism>
<protein>
    <submittedName>
        <fullName evidence="4">Metallophosphoesterase</fullName>
    </submittedName>
</protein>
<dbReference type="InterPro" id="IPR051158">
    <property type="entry name" value="Metallophosphoesterase_sf"/>
</dbReference>
<proteinExistence type="predicted"/>
<dbReference type="GO" id="GO:0016020">
    <property type="term" value="C:membrane"/>
    <property type="evidence" value="ECO:0007669"/>
    <property type="project" value="GOC"/>
</dbReference>
<keyword evidence="1" id="KW-0479">Metal-binding</keyword>
<dbReference type="GO" id="GO:0046872">
    <property type="term" value="F:metal ion binding"/>
    <property type="evidence" value="ECO:0007669"/>
    <property type="project" value="UniProtKB-KW"/>
</dbReference>
<dbReference type="SUPFAM" id="SSF56300">
    <property type="entry name" value="Metallo-dependent phosphatases"/>
    <property type="match status" value="1"/>
</dbReference>